<gene>
    <name evidence="1" type="ORF">KXV57_003843</name>
</gene>
<evidence type="ECO:0000313" key="2">
    <source>
        <dbReference type="Proteomes" id="UP000813423"/>
    </source>
</evidence>
<dbReference type="EMBL" id="JAIBSC010000233">
    <property type="protein sequence ID" value="KAH1892524.1"/>
    <property type="molecule type" value="Genomic_DNA"/>
</dbReference>
<sequence length="231" mass="27322">MPSLSDIRAEIFTNDEAKRIVIVLSAEIRDAEGYRALAYETVEEIFPDWERDCRIRFLAIEVWADRIFIDVDINHHDYDFGTAHRAKVLPVYLLRPARKMPGWTFVRWRREDESVAKKLAYLHNAHGYNAAVPLLENHNSRIVHDNPREFPLAPKQKNLRRLADQAHAIIRSLEQYRSKNTKLCMPVTYKKEENGGKVTCMEFEKYMISKRDLEDWEKRKVHVTIEEDIEE</sequence>
<proteinExistence type="predicted"/>
<protein>
    <submittedName>
        <fullName evidence="1">Uncharacterized protein</fullName>
    </submittedName>
</protein>
<name>A0A9P8NAP5_ASPFM</name>
<reference evidence="1" key="1">
    <citation type="submission" date="2021-08" db="EMBL/GenBank/DDBJ databases">
        <title>Global Aspergillus fumigatus from environmental and clinical sources.</title>
        <authorList>
            <person name="Barber A."/>
            <person name="Sae-Ong T."/>
        </authorList>
    </citation>
    <scope>NUCLEOTIDE SEQUENCE</scope>
    <source>
        <strain evidence="1">NRZ-2016-071</strain>
    </source>
</reference>
<dbReference type="AlphaFoldDB" id="A0A9P8NAP5"/>
<accession>A0A9P8NAP5</accession>
<comment type="caution">
    <text evidence="1">The sequence shown here is derived from an EMBL/GenBank/DDBJ whole genome shotgun (WGS) entry which is preliminary data.</text>
</comment>
<evidence type="ECO:0000313" key="1">
    <source>
        <dbReference type="EMBL" id="KAH1892524.1"/>
    </source>
</evidence>
<organism evidence="1 2">
    <name type="scientific">Aspergillus fumigatus</name>
    <name type="common">Neosartorya fumigata</name>
    <dbReference type="NCBI Taxonomy" id="746128"/>
    <lineage>
        <taxon>Eukaryota</taxon>
        <taxon>Fungi</taxon>
        <taxon>Dikarya</taxon>
        <taxon>Ascomycota</taxon>
        <taxon>Pezizomycotina</taxon>
        <taxon>Eurotiomycetes</taxon>
        <taxon>Eurotiomycetidae</taxon>
        <taxon>Eurotiales</taxon>
        <taxon>Aspergillaceae</taxon>
        <taxon>Aspergillus</taxon>
        <taxon>Aspergillus subgen. Fumigati</taxon>
    </lineage>
</organism>
<dbReference type="Proteomes" id="UP000813423">
    <property type="component" value="Unassembled WGS sequence"/>
</dbReference>